<name>A0ABR7HPU2_9FIRM</name>
<evidence type="ECO:0000259" key="3">
    <source>
        <dbReference type="PROSITE" id="PS50893"/>
    </source>
</evidence>
<evidence type="ECO:0000313" key="5">
    <source>
        <dbReference type="Proteomes" id="UP000660021"/>
    </source>
</evidence>
<evidence type="ECO:0000256" key="1">
    <source>
        <dbReference type="ARBA" id="ARBA00022741"/>
    </source>
</evidence>
<dbReference type="CDD" id="cd03215">
    <property type="entry name" value="ABC_Carb_Monos_II"/>
    <property type="match status" value="1"/>
</dbReference>
<dbReference type="RefSeq" id="WP_101693617.1">
    <property type="nucleotide sequence ID" value="NZ_JACOPR010000001.1"/>
</dbReference>
<dbReference type="InterPro" id="IPR050107">
    <property type="entry name" value="ABC_carbohydrate_import_ATPase"/>
</dbReference>
<dbReference type="SUPFAM" id="SSF52540">
    <property type="entry name" value="P-loop containing nucleoside triphosphate hydrolases"/>
    <property type="match status" value="2"/>
</dbReference>
<reference evidence="4 5" key="1">
    <citation type="submission" date="2020-08" db="EMBL/GenBank/DDBJ databases">
        <title>Genome public.</title>
        <authorList>
            <person name="Liu C."/>
            <person name="Sun Q."/>
        </authorList>
    </citation>
    <scope>NUCLEOTIDE SEQUENCE [LARGE SCALE GENOMIC DNA]</scope>
    <source>
        <strain evidence="4 5">New-38</strain>
    </source>
</reference>
<sequence length="517" mass="56664">MNVVEMHGICKYFGNFCANKNIEFTLKQGEVHALLGENGAGKSTLMNILYGLYAHDEGHILINGEEVHMSSPSVAIQHGIGMVHQHFMLIPQLTVTQNIFLGMDKETGIVHHIKELDKKVQELNDRFGFNVNPQSLIWQIPVGVQQKVEILKVLMRQAKILILDEPTAVLTPNEVEELFTSIRMLADSGYSIILITHKMSEVMTYADRVTVMRLGEVIGSVNVKDTTEEELAHMMVGRDVHLERQIEPKEAGRPLLEIDHLRVKNDKGLPAVDGISFAVHAGEIVGIAGVDGNGQLELGEAIVGGRKIEDGDIRLDGESVTKANIRRHLDLGLAHIPDDRLTKGLVLQFPIKQNLIMGTQRKAPFAHGLMADNHAITKHGAEMVEAFDIRPHDPEYLAGGLSGGNQQKVILAREVSRDPKVMLAIQPTRGLDIGAIEFVRSKLVEERAKDKAVLLISTDLDEILSLSDRILVMHGGRVMGEVSPDVDVSILGLMMAGKSQEDLKAEQHAAAGGGVQG</sequence>
<dbReference type="Pfam" id="PF00005">
    <property type="entry name" value="ABC_tran"/>
    <property type="match status" value="2"/>
</dbReference>
<protein>
    <submittedName>
        <fullName evidence="4">ABC transporter ATP-binding protein</fullName>
    </submittedName>
</protein>
<feature type="domain" description="ABC transporter" evidence="3">
    <location>
        <begin position="4"/>
        <end position="239"/>
    </location>
</feature>
<evidence type="ECO:0000313" key="4">
    <source>
        <dbReference type="EMBL" id="MBC5729530.1"/>
    </source>
</evidence>
<dbReference type="PROSITE" id="PS00211">
    <property type="entry name" value="ABC_TRANSPORTER_1"/>
    <property type="match status" value="1"/>
</dbReference>
<gene>
    <name evidence="4" type="ORF">H8S34_01595</name>
</gene>
<dbReference type="InterPro" id="IPR003593">
    <property type="entry name" value="AAA+_ATPase"/>
</dbReference>
<comment type="caution">
    <text evidence="4">The sequence shown here is derived from an EMBL/GenBank/DDBJ whole genome shotgun (WGS) entry which is preliminary data.</text>
</comment>
<evidence type="ECO:0000256" key="2">
    <source>
        <dbReference type="ARBA" id="ARBA00022840"/>
    </source>
</evidence>
<dbReference type="InterPro" id="IPR027417">
    <property type="entry name" value="P-loop_NTPase"/>
</dbReference>
<proteinExistence type="predicted"/>
<dbReference type="PANTHER" id="PTHR43790:SF4">
    <property type="entry name" value="GUANOSINE IMPORT ATP-BINDING PROTEIN NUPO"/>
    <property type="match status" value="1"/>
</dbReference>
<keyword evidence="1" id="KW-0547">Nucleotide-binding</keyword>
<accession>A0ABR7HPU2</accession>
<keyword evidence="5" id="KW-1185">Reference proteome</keyword>
<dbReference type="SMART" id="SM00382">
    <property type="entry name" value="AAA"/>
    <property type="match status" value="1"/>
</dbReference>
<dbReference type="PROSITE" id="PS50893">
    <property type="entry name" value="ABC_TRANSPORTER_2"/>
    <property type="match status" value="2"/>
</dbReference>
<dbReference type="PANTHER" id="PTHR43790">
    <property type="entry name" value="CARBOHYDRATE TRANSPORT ATP-BINDING PROTEIN MG119-RELATED"/>
    <property type="match status" value="1"/>
</dbReference>
<dbReference type="Gene3D" id="3.40.50.300">
    <property type="entry name" value="P-loop containing nucleotide triphosphate hydrolases"/>
    <property type="match status" value="2"/>
</dbReference>
<organism evidence="4 5">
    <name type="scientific">Pseudoflavonifractor hominis</name>
    <dbReference type="NCBI Taxonomy" id="2763059"/>
    <lineage>
        <taxon>Bacteria</taxon>
        <taxon>Bacillati</taxon>
        <taxon>Bacillota</taxon>
        <taxon>Clostridia</taxon>
        <taxon>Eubacteriales</taxon>
        <taxon>Oscillospiraceae</taxon>
        <taxon>Pseudoflavonifractor</taxon>
    </lineage>
</organism>
<dbReference type="Proteomes" id="UP000660021">
    <property type="component" value="Unassembled WGS sequence"/>
</dbReference>
<dbReference type="CDD" id="cd03216">
    <property type="entry name" value="ABC_Carb_Monos_I"/>
    <property type="match status" value="1"/>
</dbReference>
<feature type="domain" description="ABC transporter" evidence="3">
    <location>
        <begin position="256"/>
        <end position="500"/>
    </location>
</feature>
<dbReference type="InterPro" id="IPR003439">
    <property type="entry name" value="ABC_transporter-like_ATP-bd"/>
</dbReference>
<dbReference type="EMBL" id="JACOPR010000001">
    <property type="protein sequence ID" value="MBC5729530.1"/>
    <property type="molecule type" value="Genomic_DNA"/>
</dbReference>
<keyword evidence="2 4" id="KW-0067">ATP-binding</keyword>
<dbReference type="InterPro" id="IPR017871">
    <property type="entry name" value="ABC_transporter-like_CS"/>
</dbReference>
<dbReference type="GO" id="GO:0005524">
    <property type="term" value="F:ATP binding"/>
    <property type="evidence" value="ECO:0007669"/>
    <property type="project" value="UniProtKB-KW"/>
</dbReference>